<evidence type="ECO:0000313" key="4">
    <source>
        <dbReference type="Proteomes" id="UP000189966"/>
    </source>
</evidence>
<reference evidence="3 4" key="1">
    <citation type="submission" date="2017-02" db="EMBL/GenBank/DDBJ databases">
        <authorList>
            <person name="Peterson S.W."/>
        </authorList>
    </citation>
    <scope>NUCLEOTIDE SEQUENCE [LARGE SCALE GENOMIC DNA]</scope>
    <source>
        <strain evidence="4">type strain: NCCB 100098</strain>
    </source>
</reference>
<dbReference type="InterPro" id="IPR003848">
    <property type="entry name" value="DUF218"/>
</dbReference>
<dbReference type="InterPro" id="IPR014729">
    <property type="entry name" value="Rossmann-like_a/b/a_fold"/>
</dbReference>
<dbReference type="Proteomes" id="UP000189966">
    <property type="component" value="Unassembled WGS sequence"/>
</dbReference>
<dbReference type="CDD" id="cd06259">
    <property type="entry name" value="YdcF-like"/>
    <property type="match status" value="1"/>
</dbReference>
<dbReference type="Pfam" id="PF02698">
    <property type="entry name" value="DUF218"/>
    <property type="match status" value="1"/>
</dbReference>
<feature type="signal peptide" evidence="1">
    <location>
        <begin position="1"/>
        <end position="24"/>
    </location>
</feature>
<keyword evidence="1" id="KW-0732">Signal</keyword>
<accession>A0A1T5HW09</accession>
<dbReference type="InterPro" id="IPR051599">
    <property type="entry name" value="Cell_Envelope_Assoc"/>
</dbReference>
<evidence type="ECO:0000256" key="1">
    <source>
        <dbReference type="SAM" id="SignalP"/>
    </source>
</evidence>
<dbReference type="PANTHER" id="PTHR30336:SF4">
    <property type="entry name" value="ENVELOPE BIOGENESIS FACTOR ELYC"/>
    <property type="match status" value="1"/>
</dbReference>
<proteinExistence type="predicted"/>
<name>A0A1T5HW09_9GAMM</name>
<dbReference type="EMBL" id="FUZI01000001">
    <property type="protein sequence ID" value="SKC31021.1"/>
    <property type="molecule type" value="Genomic_DNA"/>
</dbReference>
<dbReference type="AlphaFoldDB" id="A0A1T5HW09"/>
<evidence type="ECO:0000313" key="3">
    <source>
        <dbReference type="EMBL" id="SKC31021.1"/>
    </source>
</evidence>
<feature type="domain" description="DUF218" evidence="2">
    <location>
        <begin position="196"/>
        <end position="313"/>
    </location>
</feature>
<dbReference type="GO" id="GO:0043164">
    <property type="term" value="P:Gram-negative-bacterium-type cell wall biogenesis"/>
    <property type="evidence" value="ECO:0007669"/>
    <property type="project" value="TreeGrafter"/>
</dbReference>
<dbReference type="Gene3D" id="1.25.40.10">
    <property type="entry name" value="Tetratricopeptide repeat domain"/>
    <property type="match status" value="1"/>
</dbReference>
<dbReference type="SUPFAM" id="SSF48452">
    <property type="entry name" value="TPR-like"/>
    <property type="match status" value="1"/>
</dbReference>
<gene>
    <name evidence="3" type="ORF">CZ809_00499</name>
</gene>
<feature type="chain" id="PRO_5010527970" description="DUF218 domain-containing protein" evidence="1">
    <location>
        <begin position="25"/>
        <end position="367"/>
    </location>
</feature>
<dbReference type="PANTHER" id="PTHR30336">
    <property type="entry name" value="INNER MEMBRANE PROTEIN, PROBABLE PERMEASE"/>
    <property type="match status" value="1"/>
</dbReference>
<sequence length="367" mass="40562">MMKKNTTSLLIGCLFCLNSTFSLANDLVTPKSIASTTDLSSYTTKRQVVNQLLTDAFIAFQSPTRISHAGFTAKIPSNLEIVTSRLLEAYQLEPYRTDLLISAANAQIYNGNVDRAITLFTQAQATAPDDIDILSYLAVWQNFKGNNAASIKQMAKLASLNPGRQADIEHIINTVDHVIATPLKTMVTKPYNGNTAIITLGYALNPNGTMNKILIQRLKLTLTLAEQSPNSLIIVTGGVPQNHNTEGKLMADWLIKHGISPHRIIEDNYARSTVENALYVSYALARHKIDHATLVSSASHVRRGQTLFDIASWQTGPRGISFDSVSVEDKPLAELTIPSDKELLGIYRDALRVYGLWSYRSYPLEQR</sequence>
<dbReference type="GO" id="GO:0005886">
    <property type="term" value="C:plasma membrane"/>
    <property type="evidence" value="ECO:0007669"/>
    <property type="project" value="TreeGrafter"/>
</dbReference>
<dbReference type="InterPro" id="IPR011990">
    <property type="entry name" value="TPR-like_helical_dom_sf"/>
</dbReference>
<protein>
    <recommendedName>
        <fullName evidence="2">DUF218 domain-containing protein</fullName>
    </recommendedName>
</protein>
<dbReference type="Gene3D" id="3.40.50.620">
    <property type="entry name" value="HUPs"/>
    <property type="match status" value="1"/>
</dbReference>
<organism evidence="3 4">
    <name type="scientific">Photobacterium piscicola</name>
    <dbReference type="NCBI Taxonomy" id="1378299"/>
    <lineage>
        <taxon>Bacteria</taxon>
        <taxon>Pseudomonadati</taxon>
        <taxon>Pseudomonadota</taxon>
        <taxon>Gammaproteobacteria</taxon>
        <taxon>Vibrionales</taxon>
        <taxon>Vibrionaceae</taxon>
        <taxon>Photobacterium</taxon>
    </lineage>
</organism>
<evidence type="ECO:0000259" key="2">
    <source>
        <dbReference type="Pfam" id="PF02698"/>
    </source>
</evidence>
<dbReference type="GO" id="GO:0000270">
    <property type="term" value="P:peptidoglycan metabolic process"/>
    <property type="evidence" value="ECO:0007669"/>
    <property type="project" value="TreeGrafter"/>
</dbReference>